<sequence length="70" mass="7456">MKLPIVGTVVNTVTLGHLNDARELYLEKSTSQRAVMCTLFASRSRRPCSVNSFGTGTGSRPGSITGRVDG</sequence>
<feature type="compositionally biased region" description="Polar residues" evidence="1">
    <location>
        <begin position="50"/>
        <end position="62"/>
    </location>
</feature>
<feature type="region of interest" description="Disordered" evidence="1">
    <location>
        <begin position="50"/>
        <end position="70"/>
    </location>
</feature>
<proteinExistence type="predicted"/>
<dbReference type="AlphaFoldDB" id="A0A016URN3"/>
<gene>
    <name evidence="2" type="primary">Acey_s0029.g1927</name>
    <name evidence="2" type="ORF">Y032_0029g1927</name>
</gene>
<dbReference type="Proteomes" id="UP000024635">
    <property type="component" value="Unassembled WGS sequence"/>
</dbReference>
<protein>
    <submittedName>
        <fullName evidence="2">Uncharacterized protein</fullName>
    </submittedName>
</protein>
<keyword evidence="3" id="KW-1185">Reference proteome</keyword>
<comment type="caution">
    <text evidence="2">The sequence shown here is derived from an EMBL/GenBank/DDBJ whole genome shotgun (WGS) entry which is preliminary data.</text>
</comment>
<evidence type="ECO:0000256" key="1">
    <source>
        <dbReference type="SAM" id="MobiDB-lite"/>
    </source>
</evidence>
<reference evidence="3" key="1">
    <citation type="journal article" date="2015" name="Nat. Genet.">
        <title>The genome and transcriptome of the zoonotic hookworm Ancylostoma ceylanicum identify infection-specific gene families.</title>
        <authorList>
            <person name="Schwarz E.M."/>
            <person name="Hu Y."/>
            <person name="Antoshechkin I."/>
            <person name="Miller M.M."/>
            <person name="Sternberg P.W."/>
            <person name="Aroian R.V."/>
        </authorList>
    </citation>
    <scope>NUCLEOTIDE SEQUENCE</scope>
    <source>
        <strain evidence="3">HY135</strain>
    </source>
</reference>
<organism evidence="2 3">
    <name type="scientific">Ancylostoma ceylanicum</name>
    <dbReference type="NCBI Taxonomy" id="53326"/>
    <lineage>
        <taxon>Eukaryota</taxon>
        <taxon>Metazoa</taxon>
        <taxon>Ecdysozoa</taxon>
        <taxon>Nematoda</taxon>
        <taxon>Chromadorea</taxon>
        <taxon>Rhabditida</taxon>
        <taxon>Rhabditina</taxon>
        <taxon>Rhabditomorpha</taxon>
        <taxon>Strongyloidea</taxon>
        <taxon>Ancylostomatidae</taxon>
        <taxon>Ancylostomatinae</taxon>
        <taxon>Ancylostoma</taxon>
    </lineage>
</organism>
<dbReference type="EMBL" id="JARK01001365">
    <property type="protein sequence ID" value="EYC17875.1"/>
    <property type="molecule type" value="Genomic_DNA"/>
</dbReference>
<accession>A0A016URN3</accession>
<evidence type="ECO:0000313" key="3">
    <source>
        <dbReference type="Proteomes" id="UP000024635"/>
    </source>
</evidence>
<name>A0A016URN3_9BILA</name>
<evidence type="ECO:0000313" key="2">
    <source>
        <dbReference type="EMBL" id="EYC17875.1"/>
    </source>
</evidence>